<evidence type="ECO:0000256" key="2">
    <source>
        <dbReference type="ARBA" id="ARBA00008163"/>
    </source>
</evidence>
<organism evidence="9 10">
    <name type="scientific">Anaeromyxobacter paludicola</name>
    <dbReference type="NCBI Taxonomy" id="2918171"/>
    <lineage>
        <taxon>Bacteria</taxon>
        <taxon>Pseudomonadati</taxon>
        <taxon>Myxococcota</taxon>
        <taxon>Myxococcia</taxon>
        <taxon>Myxococcales</taxon>
        <taxon>Cystobacterineae</taxon>
        <taxon>Anaeromyxobacteraceae</taxon>
        <taxon>Anaeromyxobacter</taxon>
    </lineage>
</organism>
<dbReference type="SUPFAM" id="SSF56935">
    <property type="entry name" value="Porins"/>
    <property type="match status" value="1"/>
</dbReference>
<dbReference type="EMBL" id="AP025592">
    <property type="protein sequence ID" value="BDG09729.1"/>
    <property type="molecule type" value="Genomic_DNA"/>
</dbReference>
<dbReference type="PANTHER" id="PTHR35093:SF8">
    <property type="entry name" value="OUTER MEMBRANE PROTEIN NMB0088-RELATED"/>
    <property type="match status" value="1"/>
</dbReference>
<feature type="signal peptide" evidence="8">
    <location>
        <begin position="1"/>
        <end position="19"/>
    </location>
</feature>
<evidence type="ECO:0000256" key="3">
    <source>
        <dbReference type="ARBA" id="ARBA00022452"/>
    </source>
</evidence>
<keyword evidence="6" id="KW-0472">Membrane</keyword>
<evidence type="ECO:0000313" key="9">
    <source>
        <dbReference type="EMBL" id="BDG09729.1"/>
    </source>
</evidence>
<evidence type="ECO:0000256" key="7">
    <source>
        <dbReference type="ARBA" id="ARBA00023237"/>
    </source>
</evidence>
<evidence type="ECO:0000256" key="8">
    <source>
        <dbReference type="SAM" id="SignalP"/>
    </source>
</evidence>
<reference evidence="10" key="1">
    <citation type="journal article" date="2022" name="Int. J. Syst. Evol. Microbiol.">
        <title>Anaeromyxobacter oryzae sp. nov., Anaeromyxobacter diazotrophicus sp. nov. and Anaeromyxobacter paludicola sp. nov., isolated from paddy soils.</title>
        <authorList>
            <person name="Itoh H."/>
            <person name="Xu Z."/>
            <person name="Mise K."/>
            <person name="Masuda Y."/>
            <person name="Ushijima N."/>
            <person name="Hayakawa C."/>
            <person name="Shiratori Y."/>
            <person name="Senoo K."/>
        </authorList>
    </citation>
    <scope>NUCLEOTIDE SEQUENCE [LARGE SCALE GENOMIC DNA]</scope>
    <source>
        <strain evidence="10">Red630</strain>
    </source>
</reference>
<keyword evidence="4" id="KW-0812">Transmembrane</keyword>
<protein>
    <submittedName>
        <fullName evidence="9">Membrane protein</fullName>
    </submittedName>
</protein>
<sequence>MRKPITALALLALPVLALASGYSVPNYNPRDLALADSAVAAQDGAAAVYRNPAALAGLEGVDLVLGGSLIDLRSDWTATAAQQAAGVSPTAASMYPKAVFPPGIYASYGGAIAGHRFGVGAGFNIPAGGNVYWRNDWPGSTDIISVNRKVYAGYLSGGFQLVPGLKLGAGVVYYRTTELLDRSVDFISTQGYGKLGTSGDAWSYDLSFEWTPLRDVPFTIGLDYKHKGDQKLTGNATFLNVPPALAGQAADQAVTHELTVPNYLNVGLAYRVVPQLLLTGQYSFERYVVYRTDTFQGNQGVTIEVPRSWGNGHLFRFGAEWTTPVQGLTARAGFLHDSGASDANHYSPTLPDASLWAVSVGAGYAFLPGWSVDAAFFRAMYDTVDATNSVSFPGVYKDSANVYSIGVSWHVPVGPKLAQDDGRTAANLFR</sequence>
<proteinExistence type="inferred from homology"/>
<dbReference type="InterPro" id="IPR005017">
    <property type="entry name" value="OMPP1/FadL/TodX"/>
</dbReference>
<comment type="subcellular location">
    <subcellularLocation>
        <location evidence="1">Cell outer membrane</location>
        <topology evidence="1">Multi-pass membrane protein</topology>
    </subcellularLocation>
</comment>
<evidence type="ECO:0000256" key="6">
    <source>
        <dbReference type="ARBA" id="ARBA00023136"/>
    </source>
</evidence>
<feature type="chain" id="PRO_5046847300" evidence="8">
    <location>
        <begin position="20"/>
        <end position="430"/>
    </location>
</feature>
<gene>
    <name evidence="9" type="ORF">AMPC_28420</name>
</gene>
<evidence type="ECO:0000256" key="5">
    <source>
        <dbReference type="ARBA" id="ARBA00022729"/>
    </source>
</evidence>
<comment type="similarity">
    <text evidence="2">Belongs to the OmpP1/FadL family.</text>
</comment>
<keyword evidence="5 8" id="KW-0732">Signal</keyword>
<evidence type="ECO:0000313" key="10">
    <source>
        <dbReference type="Proteomes" id="UP001162734"/>
    </source>
</evidence>
<evidence type="ECO:0000256" key="4">
    <source>
        <dbReference type="ARBA" id="ARBA00022692"/>
    </source>
</evidence>
<dbReference type="Proteomes" id="UP001162734">
    <property type="component" value="Chromosome"/>
</dbReference>
<evidence type="ECO:0000256" key="1">
    <source>
        <dbReference type="ARBA" id="ARBA00004571"/>
    </source>
</evidence>
<keyword evidence="3" id="KW-1134">Transmembrane beta strand</keyword>
<dbReference type="Gene3D" id="2.40.160.60">
    <property type="entry name" value="Outer membrane protein transport protein (OMPP1/FadL/TodX)"/>
    <property type="match status" value="1"/>
</dbReference>
<keyword evidence="10" id="KW-1185">Reference proteome</keyword>
<keyword evidence="7" id="KW-0998">Cell outer membrane</keyword>
<name>A0ABM7XCY4_9BACT</name>
<dbReference type="Pfam" id="PF03349">
    <property type="entry name" value="Toluene_X"/>
    <property type="match status" value="1"/>
</dbReference>
<accession>A0ABM7XCY4</accession>
<dbReference type="RefSeq" id="WP_248342009.1">
    <property type="nucleotide sequence ID" value="NZ_AP025592.1"/>
</dbReference>
<dbReference type="PANTHER" id="PTHR35093">
    <property type="entry name" value="OUTER MEMBRANE PROTEIN NMB0088-RELATED"/>
    <property type="match status" value="1"/>
</dbReference>